<sequence>MNPAPLRARILPALWPLVPGAAVVAAVAGALLAPLATGAAVLGLAVLVVTARWPRGTALAAMIGGPLYLSGYAAGPVTLDNVAVLYGAAVGTGWLLAHRRVGTPLVAWPVALALAVTLAAAVNGGAGLPGTARFLSLAVLVLILANSTAAARSRTVAWVEVAVTVGALVLVAQPLTGYPEAFGTAEGVGQRFGGLFGHPNFAAYTICLVLLYQLYATRFTALRVGSTAVLLLALLLTGSRAALLVFLVLLLPAVWLRARRFLGLLLPAVVALPFVGTTVLTRLESISETGGLSGQNASGWRLGQWQDALEATRGHELLGIGWGQTVAVMGDELGAHSTYVQLWLEVGRIGTLVAAVGLAVLLRTACSSRTALVLLAYAVVSSTTDPVLLYPSCLTVLLVLLSQLLPRQDDAPGTEPAPDAVPDPVPQPRSGEARAAVPTATRRPLGAPA</sequence>
<gene>
    <name evidence="8" type="ORF">ABQ292_23775</name>
</gene>
<dbReference type="EMBL" id="JBFNXQ010000124">
    <property type="protein sequence ID" value="MEX5721379.1"/>
    <property type="molecule type" value="Genomic_DNA"/>
</dbReference>
<dbReference type="GO" id="GO:0016874">
    <property type="term" value="F:ligase activity"/>
    <property type="evidence" value="ECO:0007669"/>
    <property type="project" value="UniProtKB-KW"/>
</dbReference>
<evidence type="ECO:0000256" key="4">
    <source>
        <dbReference type="ARBA" id="ARBA00023136"/>
    </source>
</evidence>
<dbReference type="InterPro" id="IPR007016">
    <property type="entry name" value="O-antigen_ligase-rel_domated"/>
</dbReference>
<feature type="transmembrane region" description="Helical" evidence="6">
    <location>
        <begin position="56"/>
        <end position="75"/>
    </location>
</feature>
<feature type="transmembrane region" description="Helical" evidence="6">
    <location>
        <begin position="195"/>
        <end position="216"/>
    </location>
</feature>
<feature type="compositionally biased region" description="Low complexity" evidence="5">
    <location>
        <begin position="433"/>
        <end position="449"/>
    </location>
</feature>
<keyword evidence="9" id="KW-1185">Reference proteome</keyword>
<evidence type="ECO:0000256" key="1">
    <source>
        <dbReference type="ARBA" id="ARBA00004141"/>
    </source>
</evidence>
<evidence type="ECO:0000256" key="5">
    <source>
        <dbReference type="SAM" id="MobiDB-lite"/>
    </source>
</evidence>
<dbReference type="PANTHER" id="PTHR37422">
    <property type="entry name" value="TEICHURONIC ACID BIOSYNTHESIS PROTEIN TUAE"/>
    <property type="match status" value="1"/>
</dbReference>
<evidence type="ECO:0000313" key="9">
    <source>
        <dbReference type="Proteomes" id="UP001560045"/>
    </source>
</evidence>
<dbReference type="PANTHER" id="PTHR37422:SF13">
    <property type="entry name" value="LIPOPOLYSACCHARIDE BIOSYNTHESIS PROTEIN PA4999-RELATED"/>
    <property type="match status" value="1"/>
</dbReference>
<dbReference type="RefSeq" id="WP_369210184.1">
    <property type="nucleotide sequence ID" value="NZ_JBFNXQ010000124.1"/>
</dbReference>
<proteinExistence type="predicted"/>
<dbReference type="Pfam" id="PF04932">
    <property type="entry name" value="Wzy_C"/>
    <property type="match status" value="1"/>
</dbReference>
<protein>
    <submittedName>
        <fullName evidence="8">O-antigen ligase family protein</fullName>
    </submittedName>
</protein>
<evidence type="ECO:0000259" key="7">
    <source>
        <dbReference type="Pfam" id="PF04932"/>
    </source>
</evidence>
<name>A0ABV3XLB3_9ACTN</name>
<feature type="transmembrane region" description="Helical" evidence="6">
    <location>
        <begin position="20"/>
        <end position="49"/>
    </location>
</feature>
<reference evidence="8 9" key="1">
    <citation type="submission" date="2024-06" db="EMBL/GenBank/DDBJ databases">
        <title>Draft genome sequence of Geodermatophilus badlandi, a novel member of the Geodermatophilaceae isolated from badland sedimentary rocks in the Red desert, Wyoming, USA.</title>
        <authorList>
            <person name="Ben Tekaya S."/>
            <person name="Nouioui I."/>
            <person name="Flores G.M."/>
            <person name="Shaal M.N."/>
            <person name="Bredoire F."/>
            <person name="Basile F."/>
            <person name="Van Diepen L."/>
            <person name="Ward N.L."/>
        </authorList>
    </citation>
    <scope>NUCLEOTIDE SEQUENCE [LARGE SCALE GENOMIC DNA]</scope>
    <source>
        <strain evidence="8 9">WL48A</strain>
    </source>
</reference>
<feature type="transmembrane region" description="Helical" evidence="6">
    <location>
        <begin position="105"/>
        <end position="126"/>
    </location>
</feature>
<evidence type="ECO:0000256" key="2">
    <source>
        <dbReference type="ARBA" id="ARBA00022692"/>
    </source>
</evidence>
<accession>A0ABV3XLB3</accession>
<keyword evidence="8" id="KW-0436">Ligase</keyword>
<feature type="transmembrane region" description="Helical" evidence="6">
    <location>
        <begin position="156"/>
        <end position="175"/>
    </location>
</feature>
<feature type="region of interest" description="Disordered" evidence="5">
    <location>
        <begin position="409"/>
        <end position="449"/>
    </location>
</feature>
<evidence type="ECO:0000256" key="3">
    <source>
        <dbReference type="ARBA" id="ARBA00022989"/>
    </source>
</evidence>
<keyword evidence="2 6" id="KW-0812">Transmembrane</keyword>
<dbReference type="Proteomes" id="UP001560045">
    <property type="component" value="Unassembled WGS sequence"/>
</dbReference>
<organism evidence="8 9">
    <name type="scientific">Geodermatophilus maliterrae</name>
    <dbReference type="NCBI Taxonomy" id="3162531"/>
    <lineage>
        <taxon>Bacteria</taxon>
        <taxon>Bacillati</taxon>
        <taxon>Actinomycetota</taxon>
        <taxon>Actinomycetes</taxon>
        <taxon>Geodermatophilales</taxon>
        <taxon>Geodermatophilaceae</taxon>
        <taxon>Geodermatophilus</taxon>
    </lineage>
</organism>
<feature type="domain" description="O-antigen ligase-related" evidence="7">
    <location>
        <begin position="227"/>
        <end position="353"/>
    </location>
</feature>
<keyword evidence="4 6" id="KW-0472">Membrane</keyword>
<feature type="transmembrane region" description="Helical" evidence="6">
    <location>
        <begin position="81"/>
        <end position="98"/>
    </location>
</feature>
<feature type="transmembrane region" description="Helical" evidence="6">
    <location>
        <begin position="228"/>
        <end position="255"/>
    </location>
</feature>
<keyword evidence="3 6" id="KW-1133">Transmembrane helix</keyword>
<evidence type="ECO:0000256" key="6">
    <source>
        <dbReference type="SAM" id="Phobius"/>
    </source>
</evidence>
<comment type="caution">
    <text evidence="8">The sequence shown here is derived from an EMBL/GenBank/DDBJ whole genome shotgun (WGS) entry which is preliminary data.</text>
</comment>
<evidence type="ECO:0000313" key="8">
    <source>
        <dbReference type="EMBL" id="MEX5721379.1"/>
    </source>
</evidence>
<feature type="transmembrane region" description="Helical" evidence="6">
    <location>
        <begin position="132"/>
        <end position="149"/>
    </location>
</feature>
<comment type="subcellular location">
    <subcellularLocation>
        <location evidence="1">Membrane</location>
        <topology evidence="1">Multi-pass membrane protein</topology>
    </subcellularLocation>
</comment>
<dbReference type="InterPro" id="IPR051533">
    <property type="entry name" value="WaaL-like"/>
</dbReference>
<feature type="transmembrane region" description="Helical" evidence="6">
    <location>
        <begin position="261"/>
        <end position="280"/>
    </location>
</feature>